<name>A0A7Z0EDU2_9MICO</name>
<dbReference type="RefSeq" id="WP_179577887.1">
    <property type="nucleotide sequence ID" value="NZ_JACCFM010000001.1"/>
</dbReference>
<dbReference type="Pfam" id="PF24831">
    <property type="entry name" value="DUF7715"/>
    <property type="match status" value="1"/>
</dbReference>
<accession>A0A7Z0EDU2</accession>
<evidence type="ECO:0000259" key="1">
    <source>
        <dbReference type="Pfam" id="PF24831"/>
    </source>
</evidence>
<reference evidence="2 3" key="1">
    <citation type="submission" date="2020-07" db="EMBL/GenBank/DDBJ databases">
        <title>Sequencing the genomes of 1000 actinobacteria strains.</title>
        <authorList>
            <person name="Klenk H.-P."/>
        </authorList>
    </citation>
    <scope>NUCLEOTIDE SEQUENCE [LARGE SCALE GENOMIC DNA]</scope>
    <source>
        <strain evidence="2 3">LI1</strain>
    </source>
</reference>
<feature type="domain" description="DUF7715" evidence="1">
    <location>
        <begin position="1"/>
        <end position="122"/>
    </location>
</feature>
<dbReference type="EMBL" id="JACCFM010000001">
    <property type="protein sequence ID" value="NYJ19067.1"/>
    <property type="molecule type" value="Genomic_DNA"/>
</dbReference>
<dbReference type="InterPro" id="IPR056132">
    <property type="entry name" value="DUF7715"/>
</dbReference>
<evidence type="ECO:0000313" key="3">
    <source>
        <dbReference type="Proteomes" id="UP000537260"/>
    </source>
</evidence>
<proteinExistence type="predicted"/>
<gene>
    <name evidence="2" type="ORF">HNR05_000858</name>
</gene>
<organism evidence="2 3">
    <name type="scientific">Glaciibacter psychrotolerans</name>
    <dbReference type="NCBI Taxonomy" id="670054"/>
    <lineage>
        <taxon>Bacteria</taxon>
        <taxon>Bacillati</taxon>
        <taxon>Actinomycetota</taxon>
        <taxon>Actinomycetes</taxon>
        <taxon>Micrococcales</taxon>
        <taxon>Microbacteriaceae</taxon>
        <taxon>Glaciibacter</taxon>
    </lineage>
</organism>
<dbReference type="Proteomes" id="UP000537260">
    <property type="component" value="Unassembled WGS sequence"/>
</dbReference>
<keyword evidence="3" id="KW-1185">Reference proteome</keyword>
<dbReference type="AlphaFoldDB" id="A0A7Z0EDU2"/>
<sequence length="126" mass="13940">MKVLVATTTTQGDRDDDFSHTVDGELVFDAGQCDRVAQDDSWDCECSLSFAGVASGELTTTAVVVDLPMDIKQFMRAFRDGLARTNICRECAAVYAHRARICALQWPIGTIIERDRDVIQERLPVG</sequence>
<comment type="caution">
    <text evidence="2">The sequence shown here is derived from an EMBL/GenBank/DDBJ whole genome shotgun (WGS) entry which is preliminary data.</text>
</comment>
<protein>
    <recommendedName>
        <fullName evidence="1">DUF7715 domain-containing protein</fullName>
    </recommendedName>
</protein>
<evidence type="ECO:0000313" key="2">
    <source>
        <dbReference type="EMBL" id="NYJ19067.1"/>
    </source>
</evidence>